<proteinExistence type="predicted"/>
<evidence type="ECO:0000313" key="4">
    <source>
        <dbReference type="EMBL" id="MFC4130672.1"/>
    </source>
</evidence>
<feature type="signal peptide" evidence="3">
    <location>
        <begin position="1"/>
        <end position="28"/>
    </location>
</feature>
<accession>A0ABV8LIC4</accession>
<evidence type="ECO:0000256" key="3">
    <source>
        <dbReference type="SAM" id="SignalP"/>
    </source>
</evidence>
<feature type="region of interest" description="Disordered" evidence="1">
    <location>
        <begin position="182"/>
        <end position="233"/>
    </location>
</feature>
<reference evidence="5" key="1">
    <citation type="journal article" date="2019" name="Int. J. Syst. Evol. Microbiol.">
        <title>The Global Catalogue of Microorganisms (GCM) 10K type strain sequencing project: providing services to taxonomists for standard genome sequencing and annotation.</title>
        <authorList>
            <consortium name="The Broad Institute Genomics Platform"/>
            <consortium name="The Broad Institute Genome Sequencing Center for Infectious Disease"/>
            <person name="Wu L."/>
            <person name="Ma J."/>
        </authorList>
    </citation>
    <scope>NUCLEOTIDE SEQUENCE [LARGE SCALE GENOMIC DNA]</scope>
    <source>
        <strain evidence="5">CGMCC 4.7289</strain>
    </source>
</reference>
<feature type="compositionally biased region" description="Low complexity" evidence="1">
    <location>
        <begin position="184"/>
        <end position="233"/>
    </location>
</feature>
<name>A0ABV8LIC4_9ACTN</name>
<keyword evidence="3" id="KW-0732">Signal</keyword>
<dbReference type="Proteomes" id="UP001595816">
    <property type="component" value="Unassembled WGS sequence"/>
</dbReference>
<keyword evidence="2" id="KW-0812">Transmembrane</keyword>
<evidence type="ECO:0000256" key="1">
    <source>
        <dbReference type="SAM" id="MobiDB-lite"/>
    </source>
</evidence>
<gene>
    <name evidence="4" type="ORF">ACFOZ4_08650</name>
</gene>
<feature type="transmembrane region" description="Helical" evidence="2">
    <location>
        <begin position="239"/>
        <end position="261"/>
    </location>
</feature>
<keyword evidence="2" id="KW-0472">Membrane</keyword>
<comment type="caution">
    <text evidence="4">The sequence shown here is derived from an EMBL/GenBank/DDBJ whole genome shotgun (WGS) entry which is preliminary data.</text>
</comment>
<sequence length="272" mass="27479">MRQRLARVALAAVTAAIAGLAFASPAHAATATVPINPGNVGANGVTAADFQSHDCDDIFDFFFDVTGPEDPRFNKVTKGIIDVPGSPIDGWHFVLPDSAGDAFVSLSLTFATPDGPVTAAIPGGGEDDDPYWGVLGAAGGKSNKHAYLLTFSGWTLKGGTAVIQRADGKTYAQDMFNLSHVCAGTPTTGTPTPGSSESPKPGESGTPTPGTSESTQPGGGEQTPSPSTSSTGGLPVTGVAWGATVLTAVGLIAAGIALVAVRRRRELTDEAS</sequence>
<evidence type="ECO:0000256" key="2">
    <source>
        <dbReference type="SAM" id="Phobius"/>
    </source>
</evidence>
<dbReference type="EMBL" id="JBHSAY010000005">
    <property type="protein sequence ID" value="MFC4130672.1"/>
    <property type="molecule type" value="Genomic_DNA"/>
</dbReference>
<evidence type="ECO:0008006" key="6">
    <source>
        <dbReference type="Google" id="ProtNLM"/>
    </source>
</evidence>
<organism evidence="4 5">
    <name type="scientific">Hamadaea flava</name>
    <dbReference type="NCBI Taxonomy" id="1742688"/>
    <lineage>
        <taxon>Bacteria</taxon>
        <taxon>Bacillati</taxon>
        <taxon>Actinomycetota</taxon>
        <taxon>Actinomycetes</taxon>
        <taxon>Micromonosporales</taxon>
        <taxon>Micromonosporaceae</taxon>
        <taxon>Hamadaea</taxon>
    </lineage>
</organism>
<evidence type="ECO:0000313" key="5">
    <source>
        <dbReference type="Proteomes" id="UP001595816"/>
    </source>
</evidence>
<dbReference type="RefSeq" id="WP_253757448.1">
    <property type="nucleotide sequence ID" value="NZ_JAMZDZ010000001.1"/>
</dbReference>
<feature type="chain" id="PRO_5046241584" description="LPXTG-motif cell wall-anchored protein" evidence="3">
    <location>
        <begin position="29"/>
        <end position="272"/>
    </location>
</feature>
<protein>
    <recommendedName>
        <fullName evidence="6">LPXTG-motif cell wall-anchored protein</fullName>
    </recommendedName>
</protein>
<keyword evidence="5" id="KW-1185">Reference proteome</keyword>
<keyword evidence="2" id="KW-1133">Transmembrane helix</keyword>